<evidence type="ECO:0000313" key="1">
    <source>
        <dbReference type="EMBL" id="MFC4852860.1"/>
    </source>
</evidence>
<proteinExistence type="predicted"/>
<protein>
    <submittedName>
        <fullName evidence="1">Uncharacterized protein</fullName>
    </submittedName>
</protein>
<organism evidence="1 2">
    <name type="scientific">Actinophytocola glycyrrhizae</name>
    <dbReference type="NCBI Taxonomy" id="2044873"/>
    <lineage>
        <taxon>Bacteria</taxon>
        <taxon>Bacillati</taxon>
        <taxon>Actinomycetota</taxon>
        <taxon>Actinomycetes</taxon>
        <taxon>Pseudonocardiales</taxon>
        <taxon>Pseudonocardiaceae</taxon>
    </lineage>
</organism>
<gene>
    <name evidence="1" type="ORF">ACFPCV_05030</name>
</gene>
<comment type="caution">
    <text evidence="1">The sequence shown here is derived from an EMBL/GenBank/DDBJ whole genome shotgun (WGS) entry which is preliminary data.</text>
</comment>
<keyword evidence="2" id="KW-1185">Reference proteome</keyword>
<sequence>MDRFLGIYLNDQLAMGIVWRELARRCAHGNRDRPAGAPLREVATAIAEDVTTFRGIMRRLGVRANPVKTGLAVLAERAGRIKLNGRLRTYSPLSRFEEVEILAMGIDGKKQLWTTLRDLAGLAERLPEIDFDELIDRADRQRAELEPLRVSAGTEAFRSPG</sequence>
<reference evidence="2" key="1">
    <citation type="journal article" date="2019" name="Int. J. Syst. Evol. Microbiol.">
        <title>The Global Catalogue of Microorganisms (GCM) 10K type strain sequencing project: providing services to taxonomists for standard genome sequencing and annotation.</title>
        <authorList>
            <consortium name="The Broad Institute Genomics Platform"/>
            <consortium name="The Broad Institute Genome Sequencing Center for Infectious Disease"/>
            <person name="Wu L."/>
            <person name="Ma J."/>
        </authorList>
    </citation>
    <scope>NUCLEOTIDE SEQUENCE [LARGE SCALE GENOMIC DNA]</scope>
    <source>
        <strain evidence="2">ZS-22-S1</strain>
    </source>
</reference>
<dbReference type="Proteomes" id="UP001595859">
    <property type="component" value="Unassembled WGS sequence"/>
</dbReference>
<accession>A0ABV9RU69</accession>
<name>A0ABV9RU69_9PSEU</name>
<dbReference type="RefSeq" id="WP_378054813.1">
    <property type="nucleotide sequence ID" value="NZ_JBHSIS010000002.1"/>
</dbReference>
<evidence type="ECO:0000313" key="2">
    <source>
        <dbReference type="Proteomes" id="UP001595859"/>
    </source>
</evidence>
<dbReference type="EMBL" id="JBHSIS010000002">
    <property type="protein sequence ID" value="MFC4852860.1"/>
    <property type="molecule type" value="Genomic_DNA"/>
</dbReference>